<evidence type="ECO:0000313" key="2">
    <source>
        <dbReference type="Proteomes" id="UP000053105"/>
    </source>
</evidence>
<keyword evidence="2" id="KW-1185">Reference proteome</keyword>
<proteinExistence type="predicted"/>
<reference evidence="1 2" key="1">
    <citation type="submission" date="2015-07" db="EMBL/GenBank/DDBJ databases">
        <title>The genome of Melipona quadrifasciata.</title>
        <authorList>
            <person name="Pan H."/>
            <person name="Kapheim K."/>
        </authorList>
    </citation>
    <scope>NUCLEOTIDE SEQUENCE [LARGE SCALE GENOMIC DNA]</scope>
    <source>
        <strain evidence="1">0111107301</strain>
        <tissue evidence="1">Whole body</tissue>
    </source>
</reference>
<sequence>MATRGGGISTAIFARAWRIEWNPNRGKGRTKRVPMRSWNDVSACPLRFLKRNTRSLARAVVDRKRDLDDVDDNDNDDIAEKRIVVSREERETKRNAGAILQGDATSCAFFNARLAATWRG</sequence>
<name>A0A0M8ZT57_9HYME</name>
<protein>
    <submittedName>
        <fullName evidence="1">Uncharacterized protein</fullName>
    </submittedName>
</protein>
<dbReference type="AlphaFoldDB" id="A0A0M8ZT57"/>
<accession>A0A0M8ZT57</accession>
<gene>
    <name evidence="1" type="ORF">WN51_06170</name>
</gene>
<organism evidence="1 2">
    <name type="scientific">Melipona quadrifasciata</name>
    <dbReference type="NCBI Taxonomy" id="166423"/>
    <lineage>
        <taxon>Eukaryota</taxon>
        <taxon>Metazoa</taxon>
        <taxon>Ecdysozoa</taxon>
        <taxon>Arthropoda</taxon>
        <taxon>Hexapoda</taxon>
        <taxon>Insecta</taxon>
        <taxon>Pterygota</taxon>
        <taxon>Neoptera</taxon>
        <taxon>Endopterygota</taxon>
        <taxon>Hymenoptera</taxon>
        <taxon>Apocrita</taxon>
        <taxon>Aculeata</taxon>
        <taxon>Apoidea</taxon>
        <taxon>Anthophila</taxon>
        <taxon>Apidae</taxon>
        <taxon>Melipona</taxon>
    </lineage>
</organism>
<evidence type="ECO:0000313" key="1">
    <source>
        <dbReference type="EMBL" id="KOX69113.1"/>
    </source>
</evidence>
<dbReference type="Proteomes" id="UP000053105">
    <property type="component" value="Unassembled WGS sequence"/>
</dbReference>
<dbReference type="EMBL" id="KQ435899">
    <property type="protein sequence ID" value="KOX69113.1"/>
    <property type="molecule type" value="Genomic_DNA"/>
</dbReference>